<dbReference type="RefSeq" id="WP_317306839.1">
    <property type="nucleotide sequence ID" value="NZ_JAWJYY010000002.1"/>
</dbReference>
<dbReference type="EMBL" id="JAWJYY010000002">
    <property type="protein sequence ID" value="MDV4317068.1"/>
    <property type="molecule type" value="Genomic_DNA"/>
</dbReference>
<reference evidence="1" key="1">
    <citation type="submission" date="2023-10" db="EMBL/GenBank/DDBJ databases">
        <authorList>
            <person name="Sykes E.M.E."/>
            <person name="Khan I.U.H."/>
            <person name="Kumar A."/>
        </authorList>
    </citation>
    <scope>NUCLEOTIDE SEQUENCE</scope>
    <source>
        <strain evidence="1">IK5</strain>
    </source>
</reference>
<comment type="caution">
    <text evidence="1">The sequence shown here is derived from an EMBL/GenBank/DDBJ whole genome shotgun (WGS) entry which is preliminary data.</text>
</comment>
<sequence length="186" mass="21245">MTTKIDICNQALSLIGSDSITSFDDKTSIAKRMKGMYDTSRKALLRLHPFNFATKRIKLSPLTQKPDFGYEYQYQLPNDLIRLISASTEDYVLEADKLLTNSEKLELIYVFDNTNEETFDSLFTECLILYLAAKAAKPITGSQGAGESFYIQCQELIKQLKAVQAQEVLSIQFFKEDDYTLTRRYG</sequence>
<name>A0AAW8Z8Y5_9GAMM</name>
<gene>
    <name evidence="1" type="ORF">MSG88_15220</name>
</gene>
<organism evidence="1 2">
    <name type="scientific">Acinetobacter indicus</name>
    <dbReference type="NCBI Taxonomy" id="756892"/>
    <lineage>
        <taxon>Bacteria</taxon>
        <taxon>Pseudomonadati</taxon>
        <taxon>Pseudomonadota</taxon>
        <taxon>Gammaproteobacteria</taxon>
        <taxon>Moraxellales</taxon>
        <taxon>Moraxellaceae</taxon>
        <taxon>Acinetobacter</taxon>
    </lineage>
</organism>
<dbReference type="AlphaFoldDB" id="A0AAW8Z8Y5"/>
<evidence type="ECO:0000313" key="1">
    <source>
        <dbReference type="EMBL" id="MDV4317068.1"/>
    </source>
</evidence>
<accession>A0AAW8Z8Y5</accession>
<evidence type="ECO:0000313" key="2">
    <source>
        <dbReference type="Proteomes" id="UP001284654"/>
    </source>
</evidence>
<proteinExistence type="predicted"/>
<dbReference type="Proteomes" id="UP001284654">
    <property type="component" value="Unassembled WGS sequence"/>
</dbReference>
<protein>
    <submittedName>
        <fullName evidence="1">Uncharacterized protein</fullName>
    </submittedName>
</protein>